<dbReference type="InterPro" id="IPR006574">
    <property type="entry name" value="PRY"/>
</dbReference>
<keyword evidence="8" id="KW-0325">Glycoprotein</keyword>
<dbReference type="SMART" id="SM00409">
    <property type="entry name" value="IG"/>
    <property type="match status" value="1"/>
</dbReference>
<dbReference type="InterPro" id="IPR053896">
    <property type="entry name" value="BTN3A2-like_Ig-C"/>
</dbReference>
<feature type="domain" description="Ig-like" evidence="14">
    <location>
        <begin position="79"/>
        <end position="174"/>
    </location>
</feature>
<name>A0ABM1VKI7_ECHTE</name>
<dbReference type="SUPFAM" id="SSF49899">
    <property type="entry name" value="Concanavalin A-like lectins/glucanases"/>
    <property type="match status" value="2"/>
</dbReference>
<evidence type="ECO:0000256" key="3">
    <source>
        <dbReference type="ARBA" id="ARBA00022692"/>
    </source>
</evidence>
<dbReference type="SUPFAM" id="SSF48726">
    <property type="entry name" value="Immunoglobulin"/>
    <property type="match status" value="2"/>
</dbReference>
<evidence type="ECO:0000256" key="2">
    <source>
        <dbReference type="ARBA" id="ARBA00007591"/>
    </source>
</evidence>
<evidence type="ECO:0000259" key="14">
    <source>
        <dbReference type="PROSITE" id="PS50835"/>
    </source>
</evidence>
<evidence type="ECO:0000256" key="11">
    <source>
        <dbReference type="SAM" id="MobiDB-lite"/>
    </source>
</evidence>
<dbReference type="Gene3D" id="2.60.120.920">
    <property type="match status" value="2"/>
</dbReference>
<dbReference type="InterPro" id="IPR003879">
    <property type="entry name" value="Butyrophylin_SPRY"/>
</dbReference>
<evidence type="ECO:0000256" key="7">
    <source>
        <dbReference type="ARBA" id="ARBA00023157"/>
    </source>
</evidence>
<dbReference type="Pfam" id="PF00622">
    <property type="entry name" value="SPRY"/>
    <property type="match status" value="2"/>
</dbReference>
<dbReference type="RefSeq" id="XP_030742060.2">
    <property type="nucleotide sequence ID" value="XM_030886200.2"/>
</dbReference>
<dbReference type="Proteomes" id="UP000694863">
    <property type="component" value="Unplaced"/>
</dbReference>
<dbReference type="Pfam" id="PF22705">
    <property type="entry name" value="C2-set_3"/>
    <property type="match status" value="1"/>
</dbReference>
<evidence type="ECO:0000256" key="1">
    <source>
        <dbReference type="ARBA" id="ARBA00004479"/>
    </source>
</evidence>
<comment type="subcellular location">
    <subcellularLocation>
        <location evidence="1">Membrane</location>
        <topology evidence="1">Single-pass type I membrane protein</topology>
    </subcellularLocation>
</comment>
<keyword evidence="15" id="KW-1185">Reference proteome</keyword>
<dbReference type="InterPro" id="IPR036179">
    <property type="entry name" value="Ig-like_dom_sf"/>
</dbReference>
<dbReference type="GeneID" id="101648897"/>
<feature type="region of interest" description="Disordered" evidence="11">
    <location>
        <begin position="382"/>
        <end position="405"/>
    </location>
</feature>
<feature type="domain" description="B30.2/SPRY" evidence="13">
    <location>
        <begin position="356"/>
        <end position="548"/>
    </location>
</feature>
<accession>A0ABM1VKI7</accession>
<evidence type="ECO:0000256" key="6">
    <source>
        <dbReference type="ARBA" id="ARBA00023136"/>
    </source>
</evidence>
<dbReference type="SMART" id="SM00589">
    <property type="entry name" value="PRY"/>
    <property type="match status" value="1"/>
</dbReference>
<feature type="domain" description="B30.2/SPRY" evidence="13">
    <location>
        <begin position="629"/>
        <end position="823"/>
    </location>
</feature>
<dbReference type="InterPro" id="IPR043136">
    <property type="entry name" value="B30.2/SPRY_sf"/>
</dbReference>
<dbReference type="Gene3D" id="2.60.40.10">
    <property type="entry name" value="Immunoglobulins"/>
    <property type="match status" value="2"/>
</dbReference>
<dbReference type="InterPro" id="IPR013783">
    <property type="entry name" value="Ig-like_fold"/>
</dbReference>
<protein>
    <submittedName>
        <fullName evidence="16">Butyrophilin-like protein 1</fullName>
    </submittedName>
</protein>
<evidence type="ECO:0000256" key="9">
    <source>
        <dbReference type="ARBA" id="ARBA00023319"/>
    </source>
</evidence>
<dbReference type="PROSITE" id="PS50188">
    <property type="entry name" value="B302_SPRY"/>
    <property type="match status" value="2"/>
</dbReference>
<organism evidence="15 16">
    <name type="scientific">Echinops telfairi</name>
    <name type="common">Lesser hedgehog tenrec</name>
    <dbReference type="NCBI Taxonomy" id="9371"/>
    <lineage>
        <taxon>Eukaryota</taxon>
        <taxon>Metazoa</taxon>
        <taxon>Chordata</taxon>
        <taxon>Craniata</taxon>
        <taxon>Vertebrata</taxon>
        <taxon>Euteleostomi</taxon>
        <taxon>Mammalia</taxon>
        <taxon>Eutheria</taxon>
        <taxon>Afrotheria</taxon>
        <taxon>Tenrecidae</taxon>
        <taxon>Tenrecinae</taxon>
        <taxon>Echinops</taxon>
    </lineage>
</organism>
<evidence type="ECO:0000256" key="8">
    <source>
        <dbReference type="ARBA" id="ARBA00023180"/>
    </source>
</evidence>
<keyword evidence="7" id="KW-1015">Disulfide bond</keyword>
<feature type="transmembrane region" description="Helical" evidence="12">
    <location>
        <begin position="583"/>
        <end position="604"/>
    </location>
</feature>
<evidence type="ECO:0000256" key="10">
    <source>
        <dbReference type="SAM" id="Coils"/>
    </source>
</evidence>
<dbReference type="Pfam" id="PF13765">
    <property type="entry name" value="PRY"/>
    <property type="match status" value="1"/>
</dbReference>
<gene>
    <name evidence="16" type="primary">LOC101648897</name>
</gene>
<sequence length="825" mass="94193">MTNNSELEYVRINKALINIFETLDLRWTFRVTGARESGVITLPFHGDDSQHLSESVSDIHAVLGFTVKGPAGPVVVELGADATLPCQLSPARSAAHMHIRWYRGQLSPAVHVYQNGQEQGGEQMLEYRGRTELTRDAIGKGGVALVIQHARASDDGQYRCRFKDGDISQEATVQLNVIGLGSAPEVYMTGPEDGGIRVLCSSGGWFPKPKVQWRDMAGVKLPSLSEAQSQDGDGLFHVEASLVVRDSSLGNVTCSIENPHSGQEKVSAIFLPEPFFPRMSPWKAALAGTVPVLGLLLIGTCYIGWREHQDKQREIKKMGEKANERDETRKQKEHALQLKETLQEELKQRKALYDEDWKKALLYPDWRKEHFQHVAVSLQHENFHPNGSDAERRENSKEGAPNVTLSDKKGDGNIIIFDHEKKFVSGRYYWELDISRDADAWALGIREEHSDNLLKRYIVLEKKGCKYRGLTYGPKDYFKEEPLSIENFPQKIVVFLDYEDSDLSFYDMTEGTHIFSFTEVSFSGLLYPYFTHTKVRMKKYITALIVITCHYPIANEAYEIVENLTWGGSIHKVDNRDTMTTAALLRILVLNFILFMLLDVLGIYQSNLREEIEQMNLDTGLREENEKMKEEKAHILEEKRKLQKEIANVILDPDTAHTNLSLEEGRRCVTWKETPAERPDKPQRFYSLPCVLGQQFFTSGRFYWEVDVTASGAWDIGICRDNVMRTGRIVIKPENGFWVIRFYKNEYWALSSPETKLTPKVQPSSVCIFIDYEDGCVSFYNMKDKTHIHTFNRCSFYGSLRSLFRLWSNDSGHLKIVSTVENHTN</sequence>
<comment type="similarity">
    <text evidence="2">Belongs to the immunoglobulin superfamily. BTN/MOG family.</text>
</comment>
<keyword evidence="6 12" id="KW-0472">Membrane</keyword>
<dbReference type="InterPro" id="IPR013320">
    <property type="entry name" value="ConA-like_dom_sf"/>
</dbReference>
<dbReference type="InterPro" id="IPR003599">
    <property type="entry name" value="Ig_sub"/>
</dbReference>
<dbReference type="InterPro" id="IPR013106">
    <property type="entry name" value="Ig_V-set"/>
</dbReference>
<dbReference type="PROSITE" id="PS50835">
    <property type="entry name" value="IG_LIKE"/>
    <property type="match status" value="2"/>
</dbReference>
<keyword evidence="9" id="KW-0393">Immunoglobulin domain</keyword>
<dbReference type="PRINTS" id="PR01407">
    <property type="entry name" value="BUTYPHLNCDUF"/>
</dbReference>
<dbReference type="InterPro" id="IPR007110">
    <property type="entry name" value="Ig-like_dom"/>
</dbReference>
<evidence type="ECO:0000256" key="5">
    <source>
        <dbReference type="ARBA" id="ARBA00022989"/>
    </source>
</evidence>
<keyword evidence="3 12" id="KW-0812">Transmembrane</keyword>
<evidence type="ECO:0000259" key="13">
    <source>
        <dbReference type="PROSITE" id="PS50188"/>
    </source>
</evidence>
<dbReference type="SMART" id="SM00449">
    <property type="entry name" value="SPRY"/>
    <property type="match status" value="2"/>
</dbReference>
<keyword evidence="5 12" id="KW-1133">Transmembrane helix</keyword>
<evidence type="ECO:0000256" key="4">
    <source>
        <dbReference type="ARBA" id="ARBA00022729"/>
    </source>
</evidence>
<dbReference type="InterPro" id="IPR050504">
    <property type="entry name" value="IgSF_BTN/MOG"/>
</dbReference>
<dbReference type="InterPro" id="IPR001870">
    <property type="entry name" value="B30.2/SPRY"/>
</dbReference>
<dbReference type="CDD" id="cd15819">
    <property type="entry name" value="SPRY_PRY_BTN1_2"/>
    <property type="match status" value="1"/>
</dbReference>
<reference evidence="16" key="1">
    <citation type="submission" date="2025-08" db="UniProtKB">
        <authorList>
            <consortium name="RefSeq"/>
        </authorList>
    </citation>
    <scope>IDENTIFICATION</scope>
</reference>
<dbReference type="PANTHER" id="PTHR24100">
    <property type="entry name" value="BUTYROPHILIN"/>
    <property type="match status" value="1"/>
</dbReference>
<evidence type="ECO:0000313" key="16">
    <source>
        <dbReference type="RefSeq" id="XP_030742060.2"/>
    </source>
</evidence>
<dbReference type="InterPro" id="IPR037958">
    <property type="entry name" value="SPRY/PRY_BTN1/2"/>
</dbReference>
<evidence type="ECO:0000256" key="12">
    <source>
        <dbReference type="SAM" id="Phobius"/>
    </source>
</evidence>
<proteinExistence type="inferred from homology"/>
<dbReference type="Pfam" id="PF07686">
    <property type="entry name" value="V-set"/>
    <property type="match status" value="1"/>
</dbReference>
<feature type="coiled-coil region" evidence="10">
    <location>
        <begin position="325"/>
        <end position="355"/>
    </location>
</feature>
<keyword evidence="4" id="KW-0732">Signal</keyword>
<keyword evidence="10" id="KW-0175">Coiled coil</keyword>
<feature type="domain" description="Ig-like" evidence="14">
    <location>
        <begin position="184"/>
        <end position="267"/>
    </location>
</feature>
<dbReference type="InterPro" id="IPR003877">
    <property type="entry name" value="SPRY_dom"/>
</dbReference>
<dbReference type="CDD" id="cd05713">
    <property type="entry name" value="IgV_MOG_like"/>
    <property type="match status" value="1"/>
</dbReference>
<dbReference type="SMART" id="SM00406">
    <property type="entry name" value="IGv"/>
    <property type="match status" value="1"/>
</dbReference>
<dbReference type="PANTHER" id="PTHR24100:SF134">
    <property type="entry name" value="BUTYROPHILIN-LIKE PROTEIN 1"/>
    <property type="match status" value="1"/>
</dbReference>
<evidence type="ECO:0000313" key="15">
    <source>
        <dbReference type="Proteomes" id="UP000694863"/>
    </source>
</evidence>
<feature type="transmembrane region" description="Helical" evidence="12">
    <location>
        <begin position="284"/>
        <end position="305"/>
    </location>
</feature>